<proteinExistence type="predicted"/>
<sequence>MVHELPLLQEPNPWDGSDQFHPVQEAGCSYDLIVPFDDSCKTPLHSLEGLADIMFSPEHMLSILNNPRYLARFREFLLEERPRSLELLTYYLNTRKALKALEYVNALVRCAVDLPPSAITVTEQVGESCNPALQRRVHEALQALTDEELPAFITSRCIGITSRVVEERVRGTLPRKFQGTSDALAEVFCLTDPSRRDNPIIFASEVRYFIGAQIDVSGLAMEGAQMDSLCALLDKQKNGEAGADAEDGEMKEDVRPDKFRELSELFSPRELSVVHQVGGNLFKPIPAVFDRYGKGHSRTWSTADTVEMEAIRERDIKTALFRGSLTGVYENVSLSCQASDSQAFLPLRPSSC</sequence>
<organism evidence="1 2">
    <name type="scientific">Aspergillus oryzae</name>
    <name type="common">Yellow koji mold</name>
    <dbReference type="NCBI Taxonomy" id="5062"/>
    <lineage>
        <taxon>Eukaryota</taxon>
        <taxon>Fungi</taxon>
        <taxon>Dikarya</taxon>
        <taxon>Ascomycota</taxon>
        <taxon>Pezizomycotina</taxon>
        <taxon>Eurotiomycetes</taxon>
        <taxon>Eurotiomycetidae</taxon>
        <taxon>Eurotiales</taxon>
        <taxon>Aspergillaceae</taxon>
        <taxon>Aspergillus</taxon>
        <taxon>Aspergillus subgen. Circumdati</taxon>
    </lineage>
</organism>
<evidence type="ECO:0000313" key="2">
    <source>
        <dbReference type="Proteomes" id="UP001165205"/>
    </source>
</evidence>
<evidence type="ECO:0000313" key="1">
    <source>
        <dbReference type="EMBL" id="GMG26553.1"/>
    </source>
</evidence>
<gene>
    <name evidence="1" type="ORF">Aory04_000334900</name>
</gene>
<reference evidence="1" key="1">
    <citation type="submission" date="2023-04" db="EMBL/GenBank/DDBJ databases">
        <title>Aspergillus oryzae NBRC 4228.</title>
        <authorList>
            <person name="Ichikawa N."/>
            <person name="Sato H."/>
            <person name="Tonouchi N."/>
        </authorList>
    </citation>
    <scope>NUCLEOTIDE SEQUENCE</scope>
    <source>
        <strain evidence="1">NBRC 4228</strain>
    </source>
</reference>
<dbReference type="AlphaFoldDB" id="A0AAN5BV01"/>
<protein>
    <submittedName>
        <fullName evidence="1">Unnamed protein product</fullName>
    </submittedName>
</protein>
<dbReference type="Proteomes" id="UP001165205">
    <property type="component" value="Unassembled WGS sequence"/>
</dbReference>
<name>A0AAN5BV01_ASPOZ</name>
<accession>A0AAN5BV01</accession>
<dbReference type="EMBL" id="BSYA01000027">
    <property type="protein sequence ID" value="GMG26553.1"/>
    <property type="molecule type" value="Genomic_DNA"/>
</dbReference>
<comment type="caution">
    <text evidence="1">The sequence shown here is derived from an EMBL/GenBank/DDBJ whole genome shotgun (WGS) entry which is preliminary data.</text>
</comment>